<proteinExistence type="predicted"/>
<gene>
    <name evidence="2" type="ORF">H310_13882</name>
</gene>
<keyword evidence="1" id="KW-0812">Transmembrane</keyword>
<dbReference type="RefSeq" id="XP_008879753.1">
    <property type="nucleotide sequence ID" value="XM_008881531.1"/>
</dbReference>
<feature type="transmembrane region" description="Helical" evidence="1">
    <location>
        <begin position="407"/>
        <end position="426"/>
    </location>
</feature>
<reference evidence="2" key="1">
    <citation type="submission" date="2013-12" db="EMBL/GenBank/DDBJ databases">
        <title>The Genome Sequence of Aphanomyces invadans NJM9701.</title>
        <authorList>
            <consortium name="The Broad Institute Genomics Platform"/>
            <person name="Russ C."/>
            <person name="Tyler B."/>
            <person name="van West P."/>
            <person name="Dieguez-Uribeondo J."/>
            <person name="Young S.K."/>
            <person name="Zeng Q."/>
            <person name="Gargeya S."/>
            <person name="Fitzgerald M."/>
            <person name="Abouelleil A."/>
            <person name="Alvarado L."/>
            <person name="Chapman S.B."/>
            <person name="Gainer-Dewar J."/>
            <person name="Goldberg J."/>
            <person name="Griggs A."/>
            <person name="Gujja S."/>
            <person name="Hansen M."/>
            <person name="Howarth C."/>
            <person name="Imamovic A."/>
            <person name="Ireland A."/>
            <person name="Larimer J."/>
            <person name="McCowan C."/>
            <person name="Murphy C."/>
            <person name="Pearson M."/>
            <person name="Poon T.W."/>
            <person name="Priest M."/>
            <person name="Roberts A."/>
            <person name="Saif S."/>
            <person name="Shea T."/>
            <person name="Sykes S."/>
            <person name="Wortman J."/>
            <person name="Nusbaum C."/>
            <person name="Birren B."/>
        </authorList>
    </citation>
    <scope>NUCLEOTIDE SEQUENCE [LARGE SCALE GENOMIC DNA]</scope>
    <source>
        <strain evidence="2">NJM9701</strain>
    </source>
</reference>
<dbReference type="AlphaFoldDB" id="A0A024TC99"/>
<feature type="transmembrane region" description="Helical" evidence="1">
    <location>
        <begin position="31"/>
        <end position="51"/>
    </location>
</feature>
<sequence>MTKVHILPPTRKAASSDSRRAFRVSYHTVSVLLNVVFVVNLASTPLLAYISEPFPWSESWRAQDDPQTAEALDSMHTSVMTTLRSVYNNLTMPDDVVCLNNDATSSHVARRILAIVPASALENAPFQQFNILVSFPGAIFYGAGIREFIYDFLAANDTTRQTARWSRCQHVRFLTILMSEACTWIEPHVETAARVAANSSRPVESTAPARFIVYHGVVRFEAASWSWFKLVYRVLLTLYVLWTVWSKYYRHVRTLYAQLETLGLMGASACTHFCILVGDPTALVVSSPVVAAVMVFDIWINPVFLSMAAMRVGQFTDPYMFLWGWMYSSRNMWCAFLAMQLLTRLIKRWKVEAKFCPVDPVVLTIAAYCYGGPVVTMCATTPAMVMFHLNWGHFVPAAEKFEAIECLVGLIVVSSLMSSLPILYSATLAHRRRTARGPALLAASSSTRVMQNRHADDSVFSHIAFNDLKLKVLYSWTLPPVIRNATRRPVATGDANTSVVYRRRGGSLHRLVHDNARYHAAPLFSLLAIDVFVLCVPESSDDGSDFTAPSDTPPQQHFRLSLLSTLDLQPSDSDIAITVCRKDHRKSINTLGDVDDCSATQVATTLHCLHPGTSPWLL</sequence>
<feature type="transmembrane region" description="Helical" evidence="1">
    <location>
        <begin position="230"/>
        <end position="249"/>
    </location>
</feature>
<feature type="transmembrane region" description="Helical" evidence="1">
    <location>
        <begin position="289"/>
        <end position="310"/>
    </location>
</feature>
<organism evidence="2">
    <name type="scientific">Aphanomyces invadans</name>
    <dbReference type="NCBI Taxonomy" id="157072"/>
    <lineage>
        <taxon>Eukaryota</taxon>
        <taxon>Sar</taxon>
        <taxon>Stramenopiles</taxon>
        <taxon>Oomycota</taxon>
        <taxon>Saprolegniomycetes</taxon>
        <taxon>Saprolegniales</taxon>
        <taxon>Verrucalvaceae</taxon>
        <taxon>Aphanomyces</taxon>
    </lineage>
</organism>
<keyword evidence="1" id="KW-0472">Membrane</keyword>
<dbReference type="VEuPathDB" id="FungiDB:H310_13882"/>
<protein>
    <submittedName>
        <fullName evidence="2">Uncharacterized protein</fullName>
    </submittedName>
</protein>
<accession>A0A024TC99</accession>
<feature type="transmembrane region" description="Helical" evidence="1">
    <location>
        <begin position="362"/>
        <end position="387"/>
    </location>
</feature>
<feature type="transmembrane region" description="Helical" evidence="1">
    <location>
        <begin position="255"/>
        <end position="277"/>
    </location>
</feature>
<name>A0A024TC99_9STRA</name>
<feature type="transmembrane region" description="Helical" evidence="1">
    <location>
        <begin position="322"/>
        <end position="342"/>
    </location>
</feature>
<dbReference type="EMBL" id="KI914008">
    <property type="protein sequence ID" value="ETV91634.1"/>
    <property type="molecule type" value="Genomic_DNA"/>
</dbReference>
<dbReference type="GeneID" id="20090932"/>
<evidence type="ECO:0000256" key="1">
    <source>
        <dbReference type="SAM" id="Phobius"/>
    </source>
</evidence>
<keyword evidence="1" id="KW-1133">Transmembrane helix</keyword>
<evidence type="ECO:0000313" key="2">
    <source>
        <dbReference type="EMBL" id="ETV91634.1"/>
    </source>
</evidence>